<dbReference type="RefSeq" id="WP_068592701.1">
    <property type="nucleotide sequence ID" value="NZ_FTNK01000027.1"/>
</dbReference>
<evidence type="ECO:0000256" key="2">
    <source>
        <dbReference type="ARBA" id="ARBA00022801"/>
    </source>
</evidence>
<keyword evidence="2" id="KW-0378">Hydrolase</keyword>
<dbReference type="PROSITE" id="PS51904">
    <property type="entry name" value="GLYCOSYL_HYDROL_F25_2"/>
    <property type="match status" value="1"/>
</dbReference>
<dbReference type="InterPro" id="IPR018077">
    <property type="entry name" value="Glyco_hydro_fam25_subgr"/>
</dbReference>
<dbReference type="PANTHER" id="PTHR34135">
    <property type="entry name" value="LYSOZYME"/>
    <property type="match status" value="1"/>
</dbReference>
<name>A0ABY1KDC9_9BACL</name>
<dbReference type="SUPFAM" id="SSF51445">
    <property type="entry name" value="(Trans)glycosidases"/>
    <property type="match status" value="1"/>
</dbReference>
<dbReference type="CDD" id="cd00599">
    <property type="entry name" value="GH25_muramidase"/>
    <property type="match status" value="1"/>
</dbReference>
<protein>
    <submittedName>
        <fullName evidence="4">Lysozyme</fullName>
    </submittedName>
</protein>
<evidence type="ECO:0000313" key="5">
    <source>
        <dbReference type="Proteomes" id="UP000186666"/>
    </source>
</evidence>
<evidence type="ECO:0000256" key="1">
    <source>
        <dbReference type="ARBA" id="ARBA00010646"/>
    </source>
</evidence>
<proteinExistence type="inferred from homology"/>
<comment type="similarity">
    <text evidence="1">Belongs to the glycosyl hydrolase 25 family.</text>
</comment>
<dbReference type="EMBL" id="FTNK01000027">
    <property type="protein sequence ID" value="SIR65061.1"/>
    <property type="molecule type" value="Genomic_DNA"/>
</dbReference>
<dbReference type="InterPro" id="IPR017853">
    <property type="entry name" value="GH"/>
</dbReference>
<dbReference type="Gene3D" id="3.20.20.80">
    <property type="entry name" value="Glycosidases"/>
    <property type="match status" value="2"/>
</dbReference>
<reference evidence="4 5" key="1">
    <citation type="submission" date="2017-01" db="EMBL/GenBank/DDBJ databases">
        <authorList>
            <person name="Varghese N."/>
            <person name="Submissions S."/>
        </authorList>
    </citation>
    <scope>NUCLEOTIDE SEQUENCE [LARGE SCALE GENOMIC DNA]</scope>
    <source>
        <strain evidence="4 5">ATCC 23464</strain>
    </source>
</reference>
<accession>A0ABY1KDC9</accession>
<dbReference type="InterPro" id="IPR002053">
    <property type="entry name" value="Glyco_hydro_25"/>
</dbReference>
<keyword evidence="5" id="KW-1185">Reference proteome</keyword>
<dbReference type="PANTHER" id="PTHR34135:SF2">
    <property type="entry name" value="LYSOZYME"/>
    <property type="match status" value="1"/>
</dbReference>
<gene>
    <name evidence="4" type="ORF">SAMN05421578_1279</name>
</gene>
<dbReference type="Pfam" id="PF01183">
    <property type="entry name" value="Glyco_hydro_25"/>
    <property type="match status" value="1"/>
</dbReference>
<keyword evidence="3" id="KW-0326">Glycosidase</keyword>
<dbReference type="SMART" id="SM00641">
    <property type="entry name" value="Glyco_25"/>
    <property type="match status" value="1"/>
</dbReference>
<dbReference type="Proteomes" id="UP000186666">
    <property type="component" value="Unassembled WGS sequence"/>
</dbReference>
<organism evidence="4 5">
    <name type="scientific">Paenibacillus macquariensis</name>
    <dbReference type="NCBI Taxonomy" id="948756"/>
    <lineage>
        <taxon>Bacteria</taxon>
        <taxon>Bacillati</taxon>
        <taxon>Bacillota</taxon>
        <taxon>Bacilli</taxon>
        <taxon>Bacillales</taxon>
        <taxon>Paenibacillaceae</taxon>
        <taxon>Paenibacillus</taxon>
    </lineage>
</organism>
<evidence type="ECO:0000313" key="4">
    <source>
        <dbReference type="EMBL" id="SIR65061.1"/>
    </source>
</evidence>
<comment type="caution">
    <text evidence="4">The sequence shown here is derived from an EMBL/GenBank/DDBJ whole genome shotgun (WGS) entry which is preliminary data.</text>
</comment>
<sequence length="238" mass="25895">MQNRSKGNAQGIDVSHWQGVIDWKKVVTSGISFVFIKATQNSVDKKFLDNVKGAKAAGLLVGAYHYIDDSITSVDKARMAAQAFFRSIQAAGGVSIFDLPPVMDYESNKNNLSKALISAIAKAFLEDSFIGNFTGLNNYPLWIARYNASTASDNGSGWSCWEFWQYSDGVAGGVLPIGTRKVNGIAGQVDLNEFNGTIVDLKAKYGKQIKPEKDEVKVDPEDVNAIIDKYLKPAWGGS</sequence>
<evidence type="ECO:0000256" key="3">
    <source>
        <dbReference type="ARBA" id="ARBA00023295"/>
    </source>
</evidence>